<dbReference type="GO" id="GO:0000287">
    <property type="term" value="F:magnesium ion binding"/>
    <property type="evidence" value="ECO:0007669"/>
    <property type="project" value="TreeGrafter"/>
</dbReference>
<dbReference type="InterPro" id="IPR036412">
    <property type="entry name" value="HAD-like_sf"/>
</dbReference>
<dbReference type="GO" id="GO:0006564">
    <property type="term" value="P:L-serine biosynthetic process"/>
    <property type="evidence" value="ECO:0007669"/>
    <property type="project" value="UniProtKB-KW"/>
</dbReference>
<dbReference type="NCBIfam" id="TIGR01488">
    <property type="entry name" value="HAD-SF-IB"/>
    <property type="match status" value="1"/>
</dbReference>
<dbReference type="InterPro" id="IPR050582">
    <property type="entry name" value="HAD-like_SerB"/>
</dbReference>
<dbReference type="EC" id="3.1.3.3" evidence="4"/>
<evidence type="ECO:0000313" key="13">
    <source>
        <dbReference type="Proteomes" id="UP000724672"/>
    </source>
</evidence>
<gene>
    <name evidence="12" type="ORF">GOQ27_04360</name>
</gene>
<evidence type="ECO:0000256" key="1">
    <source>
        <dbReference type="ARBA" id="ARBA00001946"/>
    </source>
</evidence>
<dbReference type="PANTHER" id="PTHR43344">
    <property type="entry name" value="PHOSPHOSERINE PHOSPHATASE"/>
    <property type="match status" value="1"/>
</dbReference>
<comment type="caution">
    <text evidence="12">The sequence shown here is derived from an EMBL/GenBank/DDBJ whole genome shotgun (WGS) entry which is preliminary data.</text>
</comment>
<keyword evidence="5" id="KW-0028">Amino-acid biosynthesis</keyword>
<evidence type="ECO:0000256" key="4">
    <source>
        <dbReference type="ARBA" id="ARBA00012640"/>
    </source>
</evidence>
<evidence type="ECO:0000256" key="5">
    <source>
        <dbReference type="ARBA" id="ARBA00022605"/>
    </source>
</evidence>
<dbReference type="Gene3D" id="3.40.50.1000">
    <property type="entry name" value="HAD superfamily/HAD-like"/>
    <property type="match status" value="1"/>
</dbReference>
<dbReference type="EMBL" id="WSFT01000019">
    <property type="protein sequence ID" value="MBS4537682.1"/>
    <property type="molecule type" value="Genomic_DNA"/>
</dbReference>
<dbReference type="InterPro" id="IPR006385">
    <property type="entry name" value="HAD_hydro_SerB1"/>
</dbReference>
<dbReference type="CDD" id="cd02612">
    <property type="entry name" value="HAD_PGPPase"/>
    <property type="match status" value="1"/>
</dbReference>
<evidence type="ECO:0000256" key="8">
    <source>
        <dbReference type="ARBA" id="ARBA00022842"/>
    </source>
</evidence>
<dbReference type="GO" id="GO:0005737">
    <property type="term" value="C:cytoplasm"/>
    <property type="evidence" value="ECO:0007669"/>
    <property type="project" value="TreeGrafter"/>
</dbReference>
<dbReference type="SUPFAM" id="SSF56784">
    <property type="entry name" value="HAD-like"/>
    <property type="match status" value="1"/>
</dbReference>
<comment type="similarity">
    <text evidence="3">Belongs to the HAD-like hydrolase superfamily. SerB family.</text>
</comment>
<dbReference type="NCBIfam" id="TIGR01490">
    <property type="entry name" value="HAD-SF-IB-hyp1"/>
    <property type="match status" value="1"/>
</dbReference>
<keyword evidence="6" id="KW-0479">Metal-binding</keyword>
<organism evidence="12 13">
    <name type="scientific">Anaeromonas frigoriresistens</name>
    <dbReference type="NCBI Taxonomy" id="2683708"/>
    <lineage>
        <taxon>Bacteria</taxon>
        <taxon>Bacillati</taxon>
        <taxon>Bacillota</taxon>
        <taxon>Tissierellia</taxon>
        <taxon>Tissierellales</taxon>
        <taxon>Thermohalobacteraceae</taxon>
        <taxon>Anaeromonas</taxon>
    </lineage>
</organism>
<keyword evidence="9" id="KW-0718">Serine biosynthesis</keyword>
<evidence type="ECO:0000256" key="9">
    <source>
        <dbReference type="ARBA" id="ARBA00023299"/>
    </source>
</evidence>
<keyword evidence="8" id="KW-0460">Magnesium</keyword>
<dbReference type="Pfam" id="PF12710">
    <property type="entry name" value="HAD"/>
    <property type="match status" value="1"/>
</dbReference>
<dbReference type="InterPro" id="IPR023214">
    <property type="entry name" value="HAD_sf"/>
</dbReference>
<evidence type="ECO:0000256" key="6">
    <source>
        <dbReference type="ARBA" id="ARBA00022723"/>
    </source>
</evidence>
<comment type="catalytic activity">
    <reaction evidence="11">
        <text>O-phospho-D-serine + H2O = D-serine + phosphate</text>
        <dbReference type="Rhea" id="RHEA:24873"/>
        <dbReference type="ChEBI" id="CHEBI:15377"/>
        <dbReference type="ChEBI" id="CHEBI:35247"/>
        <dbReference type="ChEBI" id="CHEBI:43474"/>
        <dbReference type="ChEBI" id="CHEBI:58680"/>
        <dbReference type="EC" id="3.1.3.3"/>
    </reaction>
</comment>
<dbReference type="AlphaFoldDB" id="A0A942Z6K7"/>
<dbReference type="Proteomes" id="UP000724672">
    <property type="component" value="Unassembled WGS sequence"/>
</dbReference>
<dbReference type="PANTHER" id="PTHR43344:SF2">
    <property type="entry name" value="PHOSPHOSERINE PHOSPHATASE"/>
    <property type="match status" value="1"/>
</dbReference>
<evidence type="ECO:0000313" key="12">
    <source>
        <dbReference type="EMBL" id="MBS4537682.1"/>
    </source>
</evidence>
<evidence type="ECO:0000256" key="7">
    <source>
        <dbReference type="ARBA" id="ARBA00022801"/>
    </source>
</evidence>
<dbReference type="GO" id="GO:0036424">
    <property type="term" value="F:L-phosphoserine phosphatase activity"/>
    <property type="evidence" value="ECO:0007669"/>
    <property type="project" value="TreeGrafter"/>
</dbReference>
<evidence type="ECO:0000256" key="2">
    <source>
        <dbReference type="ARBA" id="ARBA00005135"/>
    </source>
</evidence>
<accession>A0A942Z6K7</accession>
<comment type="catalytic activity">
    <reaction evidence="10">
        <text>O-phospho-L-serine + H2O = L-serine + phosphate</text>
        <dbReference type="Rhea" id="RHEA:21208"/>
        <dbReference type="ChEBI" id="CHEBI:15377"/>
        <dbReference type="ChEBI" id="CHEBI:33384"/>
        <dbReference type="ChEBI" id="CHEBI:43474"/>
        <dbReference type="ChEBI" id="CHEBI:57524"/>
        <dbReference type="EC" id="3.1.3.3"/>
    </reaction>
</comment>
<keyword evidence="13" id="KW-1185">Reference proteome</keyword>
<evidence type="ECO:0000256" key="11">
    <source>
        <dbReference type="ARBA" id="ARBA00048523"/>
    </source>
</evidence>
<protein>
    <recommendedName>
        <fullName evidence="4">phosphoserine phosphatase</fullName>
        <ecNumber evidence="4">3.1.3.3</ecNumber>
    </recommendedName>
</protein>
<keyword evidence="7 12" id="KW-0378">Hydrolase</keyword>
<evidence type="ECO:0000256" key="3">
    <source>
        <dbReference type="ARBA" id="ARBA00009184"/>
    </source>
</evidence>
<sequence length="240" mass="28298">MIGAFFDIDGTLYRNSLMIEHFKKLIKYEVIDELIWHSHVKQTFEEWERRYGDFEDYLEELAEIYVKELKGVNKSHIEFIAHQVIKINGEKVYKYARDRIEWHKDQGHKVFFISGSPEFLVSKMAEKYGVTQFRGSEYVLDENDNFTGDIVKMWDSFNKQRALDQFVEKFEIDLENSYAYGDTTGDLSMLKMVGNPIAINPNRALYESIKADKNISDKVKIIIERKDMIYKVDSSVDILE</sequence>
<comment type="cofactor">
    <cofactor evidence="1">
        <name>Mg(2+)</name>
        <dbReference type="ChEBI" id="CHEBI:18420"/>
    </cofactor>
</comment>
<evidence type="ECO:0000256" key="10">
    <source>
        <dbReference type="ARBA" id="ARBA00048138"/>
    </source>
</evidence>
<proteinExistence type="inferred from homology"/>
<name>A0A942Z6K7_9FIRM</name>
<reference evidence="12" key="1">
    <citation type="submission" date="2019-12" db="EMBL/GenBank/DDBJ databases">
        <title>Clostridiaceae gen. nov. sp. nov., isolated from sediment in Xinjiang, China.</title>
        <authorList>
            <person name="Zhang R."/>
        </authorList>
    </citation>
    <scope>NUCLEOTIDE SEQUENCE</scope>
    <source>
        <strain evidence="12">D2Q-11</strain>
    </source>
</reference>
<comment type="pathway">
    <text evidence="2">Amino-acid biosynthesis; L-serine biosynthesis; L-serine from 3-phospho-D-glycerate: step 3/3.</text>
</comment>